<organism evidence="2 3">
    <name type="scientific">Ohtaekwangia kribbensis</name>
    <dbReference type="NCBI Taxonomy" id="688913"/>
    <lineage>
        <taxon>Bacteria</taxon>
        <taxon>Pseudomonadati</taxon>
        <taxon>Bacteroidota</taxon>
        <taxon>Cytophagia</taxon>
        <taxon>Cytophagales</taxon>
        <taxon>Fulvivirgaceae</taxon>
        <taxon>Ohtaekwangia</taxon>
    </lineage>
</organism>
<comment type="caution">
    <text evidence="2">The sequence shown here is derived from an EMBL/GenBank/DDBJ whole genome shotgun (WGS) entry which is preliminary data.</text>
</comment>
<evidence type="ECO:0000259" key="1">
    <source>
        <dbReference type="Pfam" id="PF14534"/>
    </source>
</evidence>
<dbReference type="EMBL" id="JBHTKA010000007">
    <property type="protein sequence ID" value="MFD1000966.1"/>
    <property type="molecule type" value="Genomic_DNA"/>
</dbReference>
<dbReference type="NCBIfam" id="TIGR02246">
    <property type="entry name" value="SgcJ/EcaC family oxidoreductase"/>
    <property type="match status" value="1"/>
</dbReference>
<reference evidence="3" key="1">
    <citation type="journal article" date="2019" name="Int. J. Syst. Evol. Microbiol.">
        <title>The Global Catalogue of Microorganisms (GCM) 10K type strain sequencing project: providing services to taxonomists for standard genome sequencing and annotation.</title>
        <authorList>
            <consortium name="The Broad Institute Genomics Platform"/>
            <consortium name="The Broad Institute Genome Sequencing Center for Infectious Disease"/>
            <person name="Wu L."/>
            <person name="Ma J."/>
        </authorList>
    </citation>
    <scope>NUCLEOTIDE SEQUENCE [LARGE SCALE GENOMIC DNA]</scope>
    <source>
        <strain evidence="3">CCUG 58938</strain>
    </source>
</reference>
<protein>
    <submittedName>
        <fullName evidence="2">YybH family protein</fullName>
    </submittedName>
</protein>
<evidence type="ECO:0000313" key="2">
    <source>
        <dbReference type="EMBL" id="MFD1000966.1"/>
    </source>
</evidence>
<name>A0ABW3K741_9BACT</name>
<sequence>MSTSNETQAIHAVINAYGKALNTADSQTIIDLYSSDGLFFPNGYRTIDKQHLISKAGTFLKNEKFSINFQVKDVVVQGEFAFVQSTSTTTTRNLKEQKEVTKTSRDLLVLRREQGIWKIYRYMFNAVK</sequence>
<evidence type="ECO:0000313" key="3">
    <source>
        <dbReference type="Proteomes" id="UP001597112"/>
    </source>
</evidence>
<dbReference type="Proteomes" id="UP001597112">
    <property type="component" value="Unassembled WGS sequence"/>
</dbReference>
<dbReference type="RefSeq" id="WP_377580420.1">
    <property type="nucleotide sequence ID" value="NZ_JBHTKA010000007.1"/>
</dbReference>
<dbReference type="Pfam" id="PF14534">
    <property type="entry name" value="DUF4440"/>
    <property type="match status" value="1"/>
</dbReference>
<dbReference type="InterPro" id="IPR032710">
    <property type="entry name" value="NTF2-like_dom_sf"/>
</dbReference>
<dbReference type="SUPFAM" id="SSF54427">
    <property type="entry name" value="NTF2-like"/>
    <property type="match status" value="1"/>
</dbReference>
<accession>A0ABW3K741</accession>
<dbReference type="InterPro" id="IPR027843">
    <property type="entry name" value="DUF4440"/>
</dbReference>
<feature type="domain" description="DUF4440" evidence="1">
    <location>
        <begin position="10"/>
        <end position="119"/>
    </location>
</feature>
<keyword evidence="3" id="KW-1185">Reference proteome</keyword>
<proteinExistence type="predicted"/>
<gene>
    <name evidence="2" type="ORF">ACFQ21_16690</name>
</gene>
<dbReference type="Gene3D" id="3.10.450.50">
    <property type="match status" value="1"/>
</dbReference>
<dbReference type="InterPro" id="IPR011944">
    <property type="entry name" value="Steroid_delta5-4_isomerase"/>
</dbReference>